<evidence type="ECO:0000256" key="3">
    <source>
        <dbReference type="ARBA" id="ARBA00022645"/>
    </source>
</evidence>
<evidence type="ECO:0000256" key="11">
    <source>
        <dbReference type="SAM" id="MobiDB-lite"/>
    </source>
</evidence>
<organism evidence="14 15">
    <name type="scientific">Aphanomyces astaci</name>
    <name type="common">Crayfish plague agent</name>
    <dbReference type="NCBI Taxonomy" id="112090"/>
    <lineage>
        <taxon>Eukaryota</taxon>
        <taxon>Sar</taxon>
        <taxon>Stramenopiles</taxon>
        <taxon>Oomycota</taxon>
        <taxon>Saprolegniomycetes</taxon>
        <taxon>Saprolegniales</taxon>
        <taxon>Verrucalvaceae</taxon>
        <taxon>Aphanomyces</taxon>
    </lineage>
</organism>
<evidence type="ECO:0000256" key="8">
    <source>
        <dbReference type="ARBA" id="ARBA00022833"/>
    </source>
</evidence>
<dbReference type="GO" id="GO:0008270">
    <property type="term" value="F:zinc ion binding"/>
    <property type="evidence" value="ECO:0007669"/>
    <property type="project" value="InterPro"/>
</dbReference>
<feature type="signal peptide" evidence="12">
    <location>
        <begin position="1"/>
        <end position="19"/>
    </location>
</feature>
<feature type="domain" description="Peptidase M14" evidence="13">
    <location>
        <begin position="74"/>
        <end position="359"/>
    </location>
</feature>
<reference evidence="14 15" key="1">
    <citation type="submission" date="2018-08" db="EMBL/GenBank/DDBJ databases">
        <title>Aphanomyces genome sequencing and annotation.</title>
        <authorList>
            <person name="Minardi D."/>
            <person name="Oidtmann B."/>
            <person name="Van Der Giezen M."/>
            <person name="Studholme D.J."/>
        </authorList>
    </citation>
    <scope>NUCLEOTIDE SEQUENCE [LARGE SCALE GENOMIC DNA]</scope>
    <source>
        <strain evidence="14 15">FDL457</strain>
    </source>
</reference>
<evidence type="ECO:0000256" key="12">
    <source>
        <dbReference type="SAM" id="SignalP"/>
    </source>
</evidence>
<keyword evidence="9" id="KW-0482">Metalloprotease</keyword>
<proteinExistence type="inferred from homology"/>
<dbReference type="FunFam" id="3.40.630.10:FF:000084">
    <property type="entry name" value="Carboxypeptidase B2"/>
    <property type="match status" value="1"/>
</dbReference>
<evidence type="ECO:0000256" key="5">
    <source>
        <dbReference type="ARBA" id="ARBA00022723"/>
    </source>
</evidence>
<dbReference type="PANTHER" id="PTHR11705">
    <property type="entry name" value="PROTEASE FAMILY M14 CARBOXYPEPTIDASE A,B"/>
    <property type="match status" value="1"/>
</dbReference>
<evidence type="ECO:0000256" key="4">
    <source>
        <dbReference type="ARBA" id="ARBA00022670"/>
    </source>
</evidence>
<dbReference type="EMBL" id="QUTF01023201">
    <property type="protein sequence ID" value="RHY87539.1"/>
    <property type="molecule type" value="Genomic_DNA"/>
</dbReference>
<dbReference type="AlphaFoldDB" id="A0A418CZR4"/>
<accession>A0A418CZR4</accession>
<keyword evidence="6 12" id="KW-0732">Signal</keyword>
<keyword evidence="4" id="KW-0645">Protease</keyword>
<evidence type="ECO:0000256" key="9">
    <source>
        <dbReference type="ARBA" id="ARBA00023049"/>
    </source>
</evidence>
<dbReference type="PROSITE" id="PS52035">
    <property type="entry name" value="PEPTIDASE_M14"/>
    <property type="match status" value="1"/>
</dbReference>
<evidence type="ECO:0000313" key="15">
    <source>
        <dbReference type="Proteomes" id="UP000286510"/>
    </source>
</evidence>
<evidence type="ECO:0000256" key="2">
    <source>
        <dbReference type="ARBA" id="ARBA00005988"/>
    </source>
</evidence>
<evidence type="ECO:0000313" key="14">
    <source>
        <dbReference type="EMBL" id="RHY87539.1"/>
    </source>
</evidence>
<dbReference type="SUPFAM" id="SSF141571">
    <property type="entry name" value="Pentapeptide repeat-like"/>
    <property type="match status" value="1"/>
</dbReference>
<evidence type="ECO:0000256" key="1">
    <source>
        <dbReference type="ARBA" id="ARBA00001947"/>
    </source>
</evidence>
<dbReference type="Pfam" id="PF00246">
    <property type="entry name" value="Peptidase_M14"/>
    <property type="match status" value="1"/>
</dbReference>
<sequence length="501" mass="55670">MKTIAILALALTAVTFAAADTTALAQGLDRKLRTDAQVQATNDDADVNRECHTANDGYIETLKAGNYSASKFFNCFRTSDQIFEFVDALMKQNPKILTKEEISTTVQNKTIYAYKLTGKYVLTRSLYFQSLLHAREWVSGSSNLFALASILDDVVQFKLSAADSFNLYFVPIVNIDGYDISWTKGKRLQRKNANEVDLNRNWPARFDHPEKDNNSTSQTFHGTGALSEPETKGIVDWIQNKTETSGLVGWVDVHSYAGKILYPNGDTEELIGNDDDEKFKVLGRKVADAAAADGKPYTSQTAGSFAVAIGAFDDYIYRTYQKPVVTIEIDGESFVAPPSSIRTHGKEIYRALTQFADEVTPFEGGAGGILFPDEVEALKRNALKGNALKGNDLKGNDLKGNDWNGNDWNGNDWNGNDWKGNDWNGNDWNGNDWKGNDWNGNDLNGNDWNGNDWNGNDWNGNDWNGNDWNGNDWNGNDLKGNNWKRNALKGNGGGIRFPNED</sequence>
<keyword evidence="8" id="KW-0862">Zinc</keyword>
<comment type="similarity">
    <text evidence="2 10">Belongs to the peptidase M14 family.</text>
</comment>
<dbReference type="VEuPathDB" id="FungiDB:H257_01927"/>
<keyword evidence="5" id="KW-0479">Metal-binding</keyword>
<dbReference type="InterPro" id="IPR000834">
    <property type="entry name" value="Peptidase_M14"/>
</dbReference>
<dbReference type="PANTHER" id="PTHR11705:SF143">
    <property type="entry name" value="SLL0236 PROTEIN"/>
    <property type="match status" value="1"/>
</dbReference>
<gene>
    <name evidence="14" type="ORF">DYB26_005730</name>
</gene>
<feature type="chain" id="PRO_5019464226" description="Peptidase M14 domain-containing protein" evidence="12">
    <location>
        <begin position="20"/>
        <end position="501"/>
    </location>
</feature>
<name>A0A418CZR4_APHAT</name>
<dbReference type="GO" id="GO:0005615">
    <property type="term" value="C:extracellular space"/>
    <property type="evidence" value="ECO:0007669"/>
    <property type="project" value="TreeGrafter"/>
</dbReference>
<dbReference type="Gene3D" id="2.160.20.80">
    <property type="entry name" value="E3 ubiquitin-protein ligase SopA"/>
    <property type="match status" value="1"/>
</dbReference>
<evidence type="ECO:0000256" key="6">
    <source>
        <dbReference type="ARBA" id="ARBA00022729"/>
    </source>
</evidence>
<evidence type="ECO:0000256" key="7">
    <source>
        <dbReference type="ARBA" id="ARBA00022801"/>
    </source>
</evidence>
<dbReference type="GO" id="GO:0006508">
    <property type="term" value="P:proteolysis"/>
    <property type="evidence" value="ECO:0007669"/>
    <property type="project" value="UniProtKB-KW"/>
</dbReference>
<dbReference type="SMART" id="SM00631">
    <property type="entry name" value="Zn_pept"/>
    <property type="match status" value="1"/>
</dbReference>
<keyword evidence="7" id="KW-0378">Hydrolase</keyword>
<comment type="caution">
    <text evidence="14">The sequence shown here is derived from an EMBL/GenBank/DDBJ whole genome shotgun (WGS) entry which is preliminary data.</text>
</comment>
<dbReference type="SUPFAM" id="SSF53187">
    <property type="entry name" value="Zn-dependent exopeptidases"/>
    <property type="match status" value="1"/>
</dbReference>
<evidence type="ECO:0000256" key="10">
    <source>
        <dbReference type="PROSITE-ProRule" id="PRU01379"/>
    </source>
</evidence>
<dbReference type="Gene3D" id="3.40.630.10">
    <property type="entry name" value="Zn peptidases"/>
    <property type="match status" value="1"/>
</dbReference>
<keyword evidence="3" id="KW-0121">Carboxypeptidase</keyword>
<feature type="region of interest" description="Disordered" evidence="11">
    <location>
        <begin position="434"/>
        <end position="471"/>
    </location>
</feature>
<dbReference type="Proteomes" id="UP000286510">
    <property type="component" value="Unassembled WGS sequence"/>
</dbReference>
<evidence type="ECO:0000259" key="13">
    <source>
        <dbReference type="PROSITE" id="PS52035"/>
    </source>
</evidence>
<protein>
    <recommendedName>
        <fullName evidence="13">Peptidase M14 domain-containing protein</fullName>
    </recommendedName>
</protein>
<comment type="cofactor">
    <cofactor evidence="1">
        <name>Zn(2+)</name>
        <dbReference type="ChEBI" id="CHEBI:29105"/>
    </cofactor>
</comment>
<feature type="active site" description="Proton donor/acceptor" evidence="10">
    <location>
        <position position="328"/>
    </location>
</feature>
<dbReference type="GO" id="GO:0004181">
    <property type="term" value="F:metallocarboxypeptidase activity"/>
    <property type="evidence" value="ECO:0007669"/>
    <property type="project" value="InterPro"/>
</dbReference>
<feature type="region of interest" description="Disordered" evidence="11">
    <location>
        <begin position="203"/>
        <end position="227"/>
    </location>
</feature>